<evidence type="ECO:0000313" key="2">
    <source>
        <dbReference type="Proteomes" id="UP000197269"/>
    </source>
</evidence>
<gene>
    <name evidence="1" type="ORF">B5E41_28105</name>
</gene>
<name>A0A246DLZ3_9HYPH</name>
<proteinExistence type="predicted"/>
<protein>
    <submittedName>
        <fullName evidence="1">Uncharacterized protein</fullName>
    </submittedName>
</protein>
<dbReference type="AlphaFoldDB" id="A0A246DLZ3"/>
<dbReference type="EMBL" id="MXPU01000027">
    <property type="protein sequence ID" value="OWO91132.1"/>
    <property type="molecule type" value="Genomic_DNA"/>
</dbReference>
<reference evidence="1 2" key="1">
    <citation type="submission" date="2017-03" db="EMBL/GenBank/DDBJ databases">
        <title>Genome of strain Rhizobium sp. CNPSo 668.</title>
        <authorList>
            <person name="Ribeiro R."/>
        </authorList>
    </citation>
    <scope>NUCLEOTIDE SEQUENCE [LARGE SCALE GENOMIC DNA]</scope>
    <source>
        <strain evidence="1 2">CNPSo 668</strain>
    </source>
</reference>
<organism evidence="1 2">
    <name type="scientific">Rhizobium esperanzae</name>
    <dbReference type="NCBI Taxonomy" id="1967781"/>
    <lineage>
        <taxon>Bacteria</taxon>
        <taxon>Pseudomonadati</taxon>
        <taxon>Pseudomonadota</taxon>
        <taxon>Alphaproteobacteria</taxon>
        <taxon>Hyphomicrobiales</taxon>
        <taxon>Rhizobiaceae</taxon>
        <taxon>Rhizobium/Agrobacterium group</taxon>
        <taxon>Rhizobium</taxon>
    </lineage>
</organism>
<sequence length="62" mass="6789">MHVGTCIMPTCQCARSHATVIFASIAVEPMLLTLHEVTLPIDPAEKRTEPFLLLFGAMLPKP</sequence>
<evidence type="ECO:0000313" key="1">
    <source>
        <dbReference type="EMBL" id="OWO91132.1"/>
    </source>
</evidence>
<comment type="caution">
    <text evidence="1">The sequence shown here is derived from an EMBL/GenBank/DDBJ whole genome shotgun (WGS) entry which is preliminary data.</text>
</comment>
<dbReference type="Proteomes" id="UP000197269">
    <property type="component" value="Unassembled WGS sequence"/>
</dbReference>
<accession>A0A246DLZ3</accession>